<accession>A0A4R2B950</accession>
<comment type="caution">
    <text evidence="1">The sequence shown here is derived from an EMBL/GenBank/DDBJ whole genome shotgun (WGS) entry which is preliminary data.</text>
</comment>
<organism evidence="1 2">
    <name type="scientific">Sinorhizobium americanum</name>
    <dbReference type="NCBI Taxonomy" id="194963"/>
    <lineage>
        <taxon>Bacteria</taxon>
        <taxon>Pseudomonadati</taxon>
        <taxon>Pseudomonadota</taxon>
        <taxon>Alphaproteobacteria</taxon>
        <taxon>Hyphomicrobiales</taxon>
        <taxon>Rhizobiaceae</taxon>
        <taxon>Sinorhizobium/Ensifer group</taxon>
        <taxon>Sinorhizobium</taxon>
    </lineage>
</organism>
<protein>
    <submittedName>
        <fullName evidence="1">Uncharacterized protein</fullName>
    </submittedName>
</protein>
<proteinExistence type="predicted"/>
<dbReference type="AlphaFoldDB" id="A0A4R2B950"/>
<dbReference type="Gene3D" id="3.30.450.20">
    <property type="entry name" value="PAS domain"/>
    <property type="match status" value="1"/>
</dbReference>
<sequence length="60" mass="6850">MNLEDFYRFLRNGRVRAQGIVDTVPDPMLVLDQNLLIESASRAFFAKFNLGPDKTIGQHL</sequence>
<name>A0A4R2B950_9HYPH</name>
<reference evidence="1 2" key="1">
    <citation type="submission" date="2019-03" db="EMBL/GenBank/DDBJ databases">
        <title>Genomic Encyclopedia of Type Strains, Phase IV (KMG-V): Genome sequencing to study the core and pangenomes of soil and plant-associated prokaryotes.</title>
        <authorList>
            <person name="Whitman W."/>
        </authorList>
    </citation>
    <scope>NUCLEOTIDE SEQUENCE [LARGE SCALE GENOMIC DNA]</scope>
    <source>
        <strain evidence="1 2">23C40</strain>
    </source>
</reference>
<evidence type="ECO:0000313" key="2">
    <source>
        <dbReference type="Proteomes" id="UP000295043"/>
    </source>
</evidence>
<dbReference type="SUPFAM" id="SSF55785">
    <property type="entry name" value="PYP-like sensor domain (PAS domain)"/>
    <property type="match status" value="1"/>
</dbReference>
<dbReference type="EMBL" id="SLVU01000025">
    <property type="protein sequence ID" value="TCN22129.1"/>
    <property type="molecule type" value="Genomic_DNA"/>
</dbReference>
<gene>
    <name evidence="1" type="ORF">EV184_12553</name>
</gene>
<dbReference type="InterPro" id="IPR035965">
    <property type="entry name" value="PAS-like_dom_sf"/>
</dbReference>
<dbReference type="Proteomes" id="UP000295043">
    <property type="component" value="Unassembled WGS sequence"/>
</dbReference>
<evidence type="ECO:0000313" key="1">
    <source>
        <dbReference type="EMBL" id="TCN22129.1"/>
    </source>
</evidence>